<comment type="similarity">
    <text evidence="1">Belongs to the type-I restriction system S methylase family.</text>
</comment>
<feature type="domain" description="Type I restriction modification DNA specificity" evidence="5">
    <location>
        <begin position="13"/>
        <end position="82"/>
    </location>
</feature>
<dbReference type="InterPro" id="IPR044946">
    <property type="entry name" value="Restrct_endonuc_typeI_TRD_sf"/>
</dbReference>
<dbReference type="InterPro" id="IPR052021">
    <property type="entry name" value="Type-I_RS_S_subunit"/>
</dbReference>
<evidence type="ECO:0000259" key="5">
    <source>
        <dbReference type="Pfam" id="PF01420"/>
    </source>
</evidence>
<gene>
    <name evidence="6" type="ORF">QWZ16_12010</name>
</gene>
<dbReference type="GO" id="GO:0004519">
    <property type="term" value="F:endonuclease activity"/>
    <property type="evidence" value="ECO:0007669"/>
    <property type="project" value="UniProtKB-KW"/>
</dbReference>
<keyword evidence="7" id="KW-1185">Reference proteome</keyword>
<dbReference type="SUPFAM" id="SSF116734">
    <property type="entry name" value="DNA methylase specificity domain"/>
    <property type="match status" value="2"/>
</dbReference>
<dbReference type="Pfam" id="PF01420">
    <property type="entry name" value="Methylase_S"/>
    <property type="match status" value="2"/>
</dbReference>
<evidence type="ECO:0000256" key="3">
    <source>
        <dbReference type="ARBA" id="ARBA00023125"/>
    </source>
</evidence>
<evidence type="ECO:0000313" key="7">
    <source>
        <dbReference type="Proteomes" id="UP001238540"/>
    </source>
</evidence>
<keyword evidence="4" id="KW-0175">Coiled coil</keyword>
<comment type="caution">
    <text evidence="6">The sequence shown here is derived from an EMBL/GenBank/DDBJ whole genome shotgun (WGS) entry which is preliminary data.</text>
</comment>
<feature type="coiled-coil region" evidence="4">
    <location>
        <begin position="73"/>
        <end position="100"/>
    </location>
</feature>
<keyword evidence="3" id="KW-0238">DNA-binding</keyword>
<dbReference type="Gene3D" id="3.90.220.20">
    <property type="entry name" value="DNA methylase specificity domains"/>
    <property type="match status" value="2"/>
</dbReference>
<sequence length="312" mass="35030">MPDSLGLCTSELVPLLPKAGVLNQKYLTYYLRSPQFVSWVSEQTAGAKMPRVSMKLFWDHEIPLPPLETQKQIAALLEKADQLRKDCQQMEQELNSLAQSVFIDMFGDPVTNPKGWETESLDTIAKVQIGPFGSQLHKEDYIADGIPLINPTHIVKGQIVPDMNLTLTPEKFETLPNYHLQTGDIIMGRRGEMGRTALIDERSQGWFCGTGSLYIRITSQLVQPAFLNSVMSCSSMKTWLEEQSLGATMPNLNKKILHSIQVPTPTAAVQKNYALALDVLCKQRQEQKEHIKELDGLFNALMQKAFKGELNL</sequence>
<reference evidence="7" key="1">
    <citation type="journal article" date="2019" name="Int. J. Syst. Evol. Microbiol.">
        <title>The Global Catalogue of Microorganisms (GCM) 10K type strain sequencing project: providing services to taxonomists for standard genome sequencing and annotation.</title>
        <authorList>
            <consortium name="The Broad Institute Genomics Platform"/>
            <consortium name="The Broad Institute Genome Sequencing Center for Infectious Disease"/>
            <person name="Wu L."/>
            <person name="Ma J."/>
        </authorList>
    </citation>
    <scope>NUCLEOTIDE SEQUENCE [LARGE SCALE GENOMIC DNA]</scope>
    <source>
        <strain evidence="7">CECT 7398</strain>
    </source>
</reference>
<evidence type="ECO:0000256" key="2">
    <source>
        <dbReference type="ARBA" id="ARBA00022747"/>
    </source>
</evidence>
<keyword evidence="6" id="KW-0378">Hydrolase</keyword>
<dbReference type="GO" id="GO:0016787">
    <property type="term" value="F:hydrolase activity"/>
    <property type="evidence" value="ECO:0007669"/>
    <property type="project" value="UniProtKB-KW"/>
</dbReference>
<organism evidence="6 7">
    <name type="scientific">Vibrio ostreicida</name>
    <dbReference type="NCBI Taxonomy" id="526588"/>
    <lineage>
        <taxon>Bacteria</taxon>
        <taxon>Pseudomonadati</taxon>
        <taxon>Pseudomonadota</taxon>
        <taxon>Gammaproteobacteria</taxon>
        <taxon>Vibrionales</taxon>
        <taxon>Vibrionaceae</taxon>
        <taxon>Vibrio</taxon>
    </lineage>
</organism>
<dbReference type="PANTHER" id="PTHR30408:SF12">
    <property type="entry name" value="TYPE I RESTRICTION ENZYME MJAVIII SPECIFICITY SUBUNIT"/>
    <property type="match status" value="1"/>
</dbReference>
<dbReference type="EMBL" id="JAUFQC010000001">
    <property type="protein sequence ID" value="MDN3610430.1"/>
    <property type="molecule type" value="Genomic_DNA"/>
</dbReference>
<dbReference type="RefSeq" id="WP_290312030.1">
    <property type="nucleotide sequence ID" value="NZ_JAUFQC010000001.1"/>
</dbReference>
<name>A0ABT8BWC3_9VIBR</name>
<keyword evidence="6" id="KW-0540">Nuclease</keyword>
<dbReference type="InterPro" id="IPR000055">
    <property type="entry name" value="Restrct_endonuc_typeI_TRD"/>
</dbReference>
<accession>A0ABT8BWC3</accession>
<evidence type="ECO:0000313" key="6">
    <source>
        <dbReference type="EMBL" id="MDN3610430.1"/>
    </source>
</evidence>
<feature type="domain" description="Type I restriction modification DNA specificity" evidence="5">
    <location>
        <begin position="113"/>
        <end position="286"/>
    </location>
</feature>
<evidence type="ECO:0000256" key="1">
    <source>
        <dbReference type="ARBA" id="ARBA00010923"/>
    </source>
</evidence>
<keyword evidence="6" id="KW-0255">Endonuclease</keyword>
<protein>
    <submittedName>
        <fullName evidence="6">Restriction endonuclease subunit S</fullName>
        <ecNumber evidence="6">3.1.21.-</ecNumber>
    </submittedName>
</protein>
<keyword evidence="2" id="KW-0680">Restriction system</keyword>
<evidence type="ECO:0000256" key="4">
    <source>
        <dbReference type="SAM" id="Coils"/>
    </source>
</evidence>
<dbReference type="EC" id="3.1.21.-" evidence="6"/>
<dbReference type="PANTHER" id="PTHR30408">
    <property type="entry name" value="TYPE-1 RESTRICTION ENZYME ECOKI SPECIFICITY PROTEIN"/>
    <property type="match status" value="1"/>
</dbReference>
<proteinExistence type="inferred from homology"/>
<dbReference type="Proteomes" id="UP001238540">
    <property type="component" value="Unassembled WGS sequence"/>
</dbReference>